<reference evidence="2" key="1">
    <citation type="journal article" date="2023" name="IScience">
        <title>Live-bearing cockroach genome reveals convergent evolutionary mechanisms linked to viviparity in insects and beyond.</title>
        <authorList>
            <person name="Fouks B."/>
            <person name="Harrison M.C."/>
            <person name="Mikhailova A.A."/>
            <person name="Marchal E."/>
            <person name="English S."/>
            <person name="Carruthers M."/>
            <person name="Jennings E.C."/>
            <person name="Chiamaka E.L."/>
            <person name="Frigard R.A."/>
            <person name="Pippel M."/>
            <person name="Attardo G.M."/>
            <person name="Benoit J.B."/>
            <person name="Bornberg-Bauer E."/>
            <person name="Tobe S.S."/>
        </authorList>
    </citation>
    <scope>NUCLEOTIDE SEQUENCE</scope>
    <source>
        <strain evidence="2">Stay&amp;Tobe</strain>
    </source>
</reference>
<gene>
    <name evidence="2" type="ORF">L9F63_009395</name>
</gene>
<name>A0AAD8AJP4_DIPPU</name>
<evidence type="ECO:0000313" key="2">
    <source>
        <dbReference type="EMBL" id="KAJ9600319.1"/>
    </source>
</evidence>
<evidence type="ECO:0000256" key="1">
    <source>
        <dbReference type="SAM" id="Phobius"/>
    </source>
</evidence>
<comment type="caution">
    <text evidence="2">The sequence shown here is derived from an EMBL/GenBank/DDBJ whole genome shotgun (WGS) entry which is preliminary data.</text>
</comment>
<keyword evidence="1" id="KW-1133">Transmembrane helix</keyword>
<keyword evidence="1" id="KW-0472">Membrane</keyword>
<dbReference type="Proteomes" id="UP001233999">
    <property type="component" value="Unassembled WGS sequence"/>
</dbReference>
<accession>A0AAD8AJP4</accession>
<reference evidence="2" key="2">
    <citation type="submission" date="2023-05" db="EMBL/GenBank/DDBJ databases">
        <authorList>
            <person name="Fouks B."/>
        </authorList>
    </citation>
    <scope>NUCLEOTIDE SEQUENCE</scope>
    <source>
        <strain evidence="2">Stay&amp;Tobe</strain>
        <tissue evidence="2">Testes</tissue>
    </source>
</reference>
<organism evidence="2 3">
    <name type="scientific">Diploptera punctata</name>
    <name type="common">Pacific beetle cockroach</name>
    <dbReference type="NCBI Taxonomy" id="6984"/>
    <lineage>
        <taxon>Eukaryota</taxon>
        <taxon>Metazoa</taxon>
        <taxon>Ecdysozoa</taxon>
        <taxon>Arthropoda</taxon>
        <taxon>Hexapoda</taxon>
        <taxon>Insecta</taxon>
        <taxon>Pterygota</taxon>
        <taxon>Neoptera</taxon>
        <taxon>Polyneoptera</taxon>
        <taxon>Dictyoptera</taxon>
        <taxon>Blattodea</taxon>
        <taxon>Blaberoidea</taxon>
        <taxon>Blaberidae</taxon>
        <taxon>Diplopterinae</taxon>
        <taxon>Diploptera</taxon>
    </lineage>
</organism>
<sequence>VPVFLFGLSSWSTCHLFTLILNISLLGISSLNSIIWFCYSVVILKNSYGLTGNRTGTSCTLLPHLICLLLCVLSRVETAVYKPLQYTRTGPVMSS</sequence>
<keyword evidence="1" id="KW-0812">Transmembrane</keyword>
<dbReference type="EMBL" id="JASPKZ010000432">
    <property type="protein sequence ID" value="KAJ9600319.1"/>
    <property type="molecule type" value="Genomic_DNA"/>
</dbReference>
<feature type="transmembrane region" description="Helical" evidence="1">
    <location>
        <begin position="20"/>
        <end position="44"/>
    </location>
</feature>
<feature type="non-terminal residue" evidence="2">
    <location>
        <position position="1"/>
    </location>
</feature>
<protein>
    <submittedName>
        <fullName evidence="2">Uncharacterized protein</fullName>
    </submittedName>
</protein>
<evidence type="ECO:0000313" key="3">
    <source>
        <dbReference type="Proteomes" id="UP001233999"/>
    </source>
</evidence>
<keyword evidence="3" id="KW-1185">Reference proteome</keyword>
<feature type="non-terminal residue" evidence="2">
    <location>
        <position position="95"/>
    </location>
</feature>
<proteinExistence type="predicted"/>
<dbReference type="AlphaFoldDB" id="A0AAD8AJP4"/>